<dbReference type="PANTHER" id="PTHR43877">
    <property type="entry name" value="AMINOALKYLPHOSPHONATE N-ACETYLTRANSFERASE-RELATED-RELATED"/>
    <property type="match status" value="1"/>
</dbReference>
<reference evidence="4 5" key="1">
    <citation type="submission" date="2023-07" db="EMBL/GenBank/DDBJ databases">
        <authorList>
            <person name="Lian W.-H."/>
        </authorList>
    </citation>
    <scope>NUCLEOTIDE SEQUENCE [LARGE SCALE GENOMIC DNA]</scope>
    <source>
        <strain evidence="4 5">SYSU DXS3180</strain>
    </source>
</reference>
<proteinExistence type="predicted"/>
<dbReference type="InterPro" id="IPR050832">
    <property type="entry name" value="Bact_Acetyltransf"/>
</dbReference>
<sequence>MKYICLVKTQFNSKTTSLITIKRTDSTDSDFIQLVCELDKDLAIRDGVDHSFYDQFNKIDMIKHAIVGYEENTPVACGAIKEYAAETMEVKRMYVLPEKRGKGFASDVLNALEEWAKELGYRKCILETGKKQPEAIQLYTKNNYAIIPNYGQYEGIENSVCFEKVI</sequence>
<accession>A0ABV3ZI88</accession>
<evidence type="ECO:0000256" key="1">
    <source>
        <dbReference type="ARBA" id="ARBA00022679"/>
    </source>
</evidence>
<dbReference type="InterPro" id="IPR000182">
    <property type="entry name" value="GNAT_dom"/>
</dbReference>
<dbReference type="SUPFAM" id="SSF55729">
    <property type="entry name" value="Acyl-CoA N-acyltransferases (Nat)"/>
    <property type="match status" value="1"/>
</dbReference>
<organism evidence="4 5">
    <name type="scientific">Danxiaibacter flavus</name>
    <dbReference type="NCBI Taxonomy" id="3049108"/>
    <lineage>
        <taxon>Bacteria</taxon>
        <taxon>Pseudomonadati</taxon>
        <taxon>Bacteroidota</taxon>
        <taxon>Chitinophagia</taxon>
        <taxon>Chitinophagales</taxon>
        <taxon>Chitinophagaceae</taxon>
        <taxon>Danxiaibacter</taxon>
    </lineage>
</organism>
<dbReference type="CDD" id="cd04301">
    <property type="entry name" value="NAT_SF"/>
    <property type="match status" value="1"/>
</dbReference>
<name>A0ABV3ZI88_9BACT</name>
<dbReference type="Pfam" id="PF00583">
    <property type="entry name" value="Acetyltransf_1"/>
    <property type="match status" value="1"/>
</dbReference>
<keyword evidence="2" id="KW-0012">Acyltransferase</keyword>
<feature type="domain" description="N-acetyltransferase" evidence="3">
    <location>
        <begin position="19"/>
        <end position="166"/>
    </location>
</feature>
<dbReference type="EMBL" id="JAULBC010000006">
    <property type="protein sequence ID" value="MEX6689604.1"/>
    <property type="molecule type" value="Genomic_DNA"/>
</dbReference>
<keyword evidence="5" id="KW-1185">Reference proteome</keyword>
<dbReference type="RefSeq" id="WP_369331011.1">
    <property type="nucleotide sequence ID" value="NZ_JAULBC010000006.1"/>
</dbReference>
<evidence type="ECO:0000313" key="4">
    <source>
        <dbReference type="EMBL" id="MEX6689604.1"/>
    </source>
</evidence>
<dbReference type="Gene3D" id="3.40.630.30">
    <property type="match status" value="1"/>
</dbReference>
<protein>
    <submittedName>
        <fullName evidence="4">GNAT family N-acetyltransferase</fullName>
    </submittedName>
</protein>
<keyword evidence="1" id="KW-0808">Transferase</keyword>
<evidence type="ECO:0000259" key="3">
    <source>
        <dbReference type="PROSITE" id="PS51186"/>
    </source>
</evidence>
<comment type="caution">
    <text evidence="4">The sequence shown here is derived from an EMBL/GenBank/DDBJ whole genome shotgun (WGS) entry which is preliminary data.</text>
</comment>
<evidence type="ECO:0000313" key="5">
    <source>
        <dbReference type="Proteomes" id="UP001560573"/>
    </source>
</evidence>
<evidence type="ECO:0000256" key="2">
    <source>
        <dbReference type="ARBA" id="ARBA00023315"/>
    </source>
</evidence>
<dbReference type="Proteomes" id="UP001560573">
    <property type="component" value="Unassembled WGS sequence"/>
</dbReference>
<dbReference type="PROSITE" id="PS51186">
    <property type="entry name" value="GNAT"/>
    <property type="match status" value="1"/>
</dbReference>
<dbReference type="PANTHER" id="PTHR43877:SF2">
    <property type="entry name" value="AMINOALKYLPHOSPHONATE N-ACETYLTRANSFERASE-RELATED"/>
    <property type="match status" value="1"/>
</dbReference>
<dbReference type="InterPro" id="IPR016181">
    <property type="entry name" value="Acyl_CoA_acyltransferase"/>
</dbReference>
<gene>
    <name evidence="4" type="ORF">QTN47_19020</name>
</gene>